<comment type="caution">
    <text evidence="1">The sequence shown here is derived from an EMBL/GenBank/DDBJ whole genome shotgun (WGS) entry which is preliminary data.</text>
</comment>
<accession>A0AAE3AL67</accession>
<dbReference type="Proteomes" id="UP001199424">
    <property type="component" value="Unassembled WGS sequence"/>
</dbReference>
<evidence type="ECO:0008006" key="3">
    <source>
        <dbReference type="Google" id="ProtNLM"/>
    </source>
</evidence>
<reference evidence="1" key="1">
    <citation type="submission" date="2021-10" db="EMBL/GenBank/DDBJ databases">
        <title>Anaerobic single-cell dispensing facilitates the cultivation of human gut bacteria.</title>
        <authorList>
            <person name="Afrizal A."/>
        </authorList>
    </citation>
    <scope>NUCLEOTIDE SEQUENCE</scope>
    <source>
        <strain evidence="1">CLA-AA-H250</strain>
    </source>
</reference>
<dbReference type="EMBL" id="JAJEQC010000003">
    <property type="protein sequence ID" value="MCC2136329.1"/>
    <property type="molecule type" value="Genomic_DNA"/>
</dbReference>
<dbReference type="RefSeq" id="WP_308448847.1">
    <property type="nucleotide sequence ID" value="NZ_JAJEQC010000003.1"/>
</dbReference>
<sequence length="61" mass="7104">MIYYTADTHFGHANVVEMCERPYPDVDAMNEAMIAAWNERVHGNDTVYKKFRRSESCDGIF</sequence>
<proteinExistence type="predicted"/>
<evidence type="ECO:0000313" key="2">
    <source>
        <dbReference type="Proteomes" id="UP001199424"/>
    </source>
</evidence>
<name>A0AAE3AL67_9FIRM</name>
<evidence type="ECO:0000313" key="1">
    <source>
        <dbReference type="EMBL" id="MCC2136329.1"/>
    </source>
</evidence>
<gene>
    <name evidence="1" type="ORF">LKD31_04785</name>
</gene>
<organism evidence="1 2">
    <name type="scientific">Hominenteromicrobium mulieris</name>
    <dbReference type="NCBI Taxonomy" id="2885357"/>
    <lineage>
        <taxon>Bacteria</taxon>
        <taxon>Bacillati</taxon>
        <taxon>Bacillota</taxon>
        <taxon>Clostridia</taxon>
        <taxon>Eubacteriales</taxon>
        <taxon>Oscillospiraceae</taxon>
        <taxon>Hominenteromicrobium</taxon>
    </lineage>
</organism>
<protein>
    <recommendedName>
        <fullName evidence="3">Phosphoesterase</fullName>
    </recommendedName>
</protein>
<dbReference type="InterPro" id="IPR029052">
    <property type="entry name" value="Metallo-depent_PP-like"/>
</dbReference>
<keyword evidence="2" id="KW-1185">Reference proteome</keyword>
<dbReference type="Gene3D" id="3.60.21.10">
    <property type="match status" value="1"/>
</dbReference>
<dbReference type="AlphaFoldDB" id="A0AAE3AL67"/>